<evidence type="ECO:0000259" key="1">
    <source>
        <dbReference type="Pfam" id="PF08722"/>
    </source>
</evidence>
<reference evidence="2" key="1">
    <citation type="submission" date="2014-03" db="EMBL/GenBank/DDBJ databases">
        <title>Draft Genome Sequence of Mycobacterium cosmeticum DSM 44829.</title>
        <authorList>
            <person name="Croce O."/>
            <person name="Robert C."/>
            <person name="Raoult D."/>
            <person name="Drancourt M."/>
        </authorList>
    </citation>
    <scope>NUCLEOTIDE SEQUENCE [LARGE SCALE GENOMIC DNA]</scope>
    <source>
        <strain evidence="2">DSM 44829</strain>
    </source>
</reference>
<dbReference type="EMBL" id="CCBB010000001">
    <property type="protein sequence ID" value="CDO08057.1"/>
    <property type="molecule type" value="Genomic_DNA"/>
</dbReference>
<feature type="domain" description="TnsA endonuclease N-terminal" evidence="1">
    <location>
        <begin position="75"/>
        <end position="148"/>
    </location>
</feature>
<dbReference type="eggNOG" id="ENOG50332IR">
    <property type="taxonomic scope" value="Bacteria"/>
</dbReference>
<protein>
    <recommendedName>
        <fullName evidence="1">TnsA endonuclease N-terminal domain-containing protein</fullName>
    </recommendedName>
</protein>
<dbReference type="AlphaFoldDB" id="W9AYU1"/>
<gene>
    <name evidence="2" type="ORF">BN977_02876</name>
</gene>
<sequence length="235" mass="27018">MTLDIRLQSEKVVRVAATRVKPAMLDEALPWRTFRMYYGQPHYSGTYWCATENSTVIHESRLELSRLILADFDAKVSHIVAQPFLLRAKVDGTRRRHIPDYFLNTCDGPVVVAVKPRDQLDKPKNIDTFAWVRRAIEFMGWRFEIASETEPVLMENVRFLAGYRRSRYVNTDALKELRGLDLHNVSFGDALRQVRHTPAPLARSALLHMLWSHEVSTDLNAVLTDRSILIARSAS</sequence>
<dbReference type="Pfam" id="PF08722">
    <property type="entry name" value="Tn7_TnsA-like_N"/>
    <property type="match status" value="1"/>
</dbReference>
<dbReference type="STRING" id="258533.BN977_02876"/>
<dbReference type="InterPro" id="IPR048000">
    <property type="entry name" value="TnsA-like"/>
</dbReference>
<accession>W9AYU1</accession>
<evidence type="ECO:0000313" key="3">
    <source>
        <dbReference type="Proteomes" id="UP000028870"/>
    </source>
</evidence>
<dbReference type="Proteomes" id="UP000028870">
    <property type="component" value="Unassembled WGS sequence"/>
</dbReference>
<comment type="caution">
    <text evidence="2">The sequence shown here is derived from an EMBL/GenBank/DDBJ whole genome shotgun (WGS) entry which is preliminary data.</text>
</comment>
<evidence type="ECO:0000313" key="2">
    <source>
        <dbReference type="EMBL" id="CDO08057.1"/>
    </source>
</evidence>
<dbReference type="InterPro" id="IPR014833">
    <property type="entry name" value="TnsA_N"/>
</dbReference>
<proteinExistence type="predicted"/>
<name>W9AYU1_MYCCO</name>
<reference evidence="2" key="2">
    <citation type="submission" date="2014-03" db="EMBL/GenBank/DDBJ databases">
        <authorList>
            <person name="Urmite Genomes"/>
        </authorList>
    </citation>
    <scope>NUCLEOTIDE SEQUENCE</scope>
    <source>
        <strain evidence="2">DSM 44829</strain>
    </source>
</reference>
<organism evidence="2 3">
    <name type="scientific">Mycolicibacterium cosmeticum</name>
    <dbReference type="NCBI Taxonomy" id="258533"/>
    <lineage>
        <taxon>Bacteria</taxon>
        <taxon>Bacillati</taxon>
        <taxon>Actinomycetota</taxon>
        <taxon>Actinomycetes</taxon>
        <taxon>Mycobacteriales</taxon>
        <taxon>Mycobacteriaceae</taxon>
        <taxon>Mycolicibacterium</taxon>
    </lineage>
</organism>
<dbReference type="NCBIfam" id="NF033179">
    <property type="entry name" value="TnsA_like_Actin"/>
    <property type="match status" value="1"/>
</dbReference>
<keyword evidence="3" id="KW-1185">Reference proteome</keyword>